<protein>
    <submittedName>
        <fullName evidence="1">Uncharacterized protein</fullName>
    </submittedName>
</protein>
<comment type="caution">
    <text evidence="1">The sequence shown here is derived from an EMBL/GenBank/DDBJ whole genome shotgun (WGS) entry which is preliminary data.</text>
</comment>
<gene>
    <name evidence="1" type="ORF">E3N88_21756</name>
</gene>
<keyword evidence="2" id="KW-1185">Reference proteome</keyword>
<evidence type="ECO:0000313" key="1">
    <source>
        <dbReference type="EMBL" id="KAD4584155.1"/>
    </source>
</evidence>
<dbReference type="Proteomes" id="UP000326396">
    <property type="component" value="Linkage Group LG2"/>
</dbReference>
<reference evidence="1 2" key="1">
    <citation type="submission" date="2019-05" db="EMBL/GenBank/DDBJ databases">
        <title>Mikania micrantha, genome provides insights into the molecular mechanism of rapid growth.</title>
        <authorList>
            <person name="Liu B."/>
        </authorList>
    </citation>
    <scope>NUCLEOTIDE SEQUENCE [LARGE SCALE GENOMIC DNA]</scope>
    <source>
        <strain evidence="1">NLD-2019</strain>
        <tissue evidence="1">Leaf</tissue>
    </source>
</reference>
<organism evidence="1 2">
    <name type="scientific">Mikania micrantha</name>
    <name type="common">bitter vine</name>
    <dbReference type="NCBI Taxonomy" id="192012"/>
    <lineage>
        <taxon>Eukaryota</taxon>
        <taxon>Viridiplantae</taxon>
        <taxon>Streptophyta</taxon>
        <taxon>Embryophyta</taxon>
        <taxon>Tracheophyta</taxon>
        <taxon>Spermatophyta</taxon>
        <taxon>Magnoliopsida</taxon>
        <taxon>eudicotyledons</taxon>
        <taxon>Gunneridae</taxon>
        <taxon>Pentapetalae</taxon>
        <taxon>asterids</taxon>
        <taxon>campanulids</taxon>
        <taxon>Asterales</taxon>
        <taxon>Asteraceae</taxon>
        <taxon>Asteroideae</taxon>
        <taxon>Heliantheae alliance</taxon>
        <taxon>Eupatorieae</taxon>
        <taxon>Mikania</taxon>
    </lineage>
</organism>
<dbReference type="EMBL" id="SZYD01000012">
    <property type="protein sequence ID" value="KAD4584155.1"/>
    <property type="molecule type" value="Genomic_DNA"/>
</dbReference>
<dbReference type="AlphaFoldDB" id="A0A5N6NB35"/>
<evidence type="ECO:0000313" key="2">
    <source>
        <dbReference type="Proteomes" id="UP000326396"/>
    </source>
</evidence>
<accession>A0A5N6NB35</accession>
<name>A0A5N6NB35_9ASTR</name>
<sequence length="154" mass="17555">MMNMGENRVQNGVTDCPESRNEVSVGKWEKWPSRYAEEEIRSLRGTRCLEISEISPDFFAVRETHFSYLRGLRTVRLHPGTFIRVHIIFLPAELLRNRLNSIMELKVLILELYLVNPCVAEQKTLIVLLVDTPFTGRIASPLVNSNSGEDALLG</sequence>
<proteinExistence type="predicted"/>